<proteinExistence type="predicted"/>
<evidence type="ECO:0000313" key="2">
    <source>
        <dbReference type="Proteomes" id="UP001139103"/>
    </source>
</evidence>
<reference evidence="1" key="1">
    <citation type="submission" date="2021-11" db="EMBL/GenBank/DDBJ databases">
        <title>Genome sequence.</title>
        <authorList>
            <person name="Sun Q."/>
        </authorList>
    </citation>
    <scope>NUCLEOTIDE SEQUENCE</scope>
    <source>
        <strain evidence="1">JC732</strain>
    </source>
</reference>
<accession>A0A9X1MSM4</accession>
<dbReference type="EMBL" id="JAJKFT010000010">
    <property type="protein sequence ID" value="MCC9632121.1"/>
    <property type="molecule type" value="Genomic_DNA"/>
</dbReference>
<keyword evidence="2" id="KW-1185">Reference proteome</keyword>
<protein>
    <submittedName>
        <fullName evidence="1">Uncharacterized protein</fullName>
    </submittedName>
</protein>
<name>A0A9X1MSM4_9BACT</name>
<gene>
    <name evidence="1" type="ORF">LOC68_27315</name>
</gene>
<organism evidence="1 2">
    <name type="scientific">Blastopirellula sediminis</name>
    <dbReference type="NCBI Taxonomy" id="2894196"/>
    <lineage>
        <taxon>Bacteria</taxon>
        <taxon>Pseudomonadati</taxon>
        <taxon>Planctomycetota</taxon>
        <taxon>Planctomycetia</taxon>
        <taxon>Pirellulales</taxon>
        <taxon>Pirellulaceae</taxon>
        <taxon>Blastopirellula</taxon>
    </lineage>
</organism>
<dbReference type="Proteomes" id="UP001139103">
    <property type="component" value="Unassembled WGS sequence"/>
</dbReference>
<comment type="caution">
    <text evidence="1">The sequence shown here is derived from an EMBL/GenBank/DDBJ whole genome shotgun (WGS) entry which is preliminary data.</text>
</comment>
<dbReference type="AlphaFoldDB" id="A0A9X1MSM4"/>
<sequence length="80" mass="8620">MTFGNIAAEATLQAIDNIGQKDSASGAILGNKLAGFWKIRRSGEFNAMFSMHVAPLRVRITLSNVPFLGKNSMSEGFKST</sequence>
<evidence type="ECO:0000313" key="1">
    <source>
        <dbReference type="EMBL" id="MCC9632121.1"/>
    </source>
</evidence>
<dbReference type="RefSeq" id="WP_230224977.1">
    <property type="nucleotide sequence ID" value="NZ_JAJKFT010000010.1"/>
</dbReference>